<reference evidence="1 2" key="1">
    <citation type="journal article" date="2021" name="Int. J. Syst. Evol. Microbiol.">
        <title>Amazonocrinis nigriterrae gen. nov., sp. nov., Atlanticothrix silvestris gen. nov., sp. nov. and Dendronalium phyllosphericum gen. nov., sp. nov., nostocacean cyanobacteria from Brazilian environments.</title>
        <authorList>
            <person name="Alvarenga D.O."/>
            <person name="Andreote A.P.D."/>
            <person name="Branco L.H.Z."/>
            <person name="Delbaje E."/>
            <person name="Cruz R.B."/>
            <person name="Varani A.M."/>
            <person name="Fiore M.F."/>
        </authorList>
    </citation>
    <scope>NUCLEOTIDE SEQUENCE [LARGE SCALE GENOMIC DNA]</scope>
    <source>
        <strain evidence="1 2">CENA369</strain>
    </source>
</reference>
<protein>
    <submittedName>
        <fullName evidence="1">Uncharacterized protein</fullName>
    </submittedName>
</protein>
<dbReference type="RefSeq" id="WP_214431214.1">
    <property type="nucleotide sequence ID" value="NZ_CAWPUQ010000024.1"/>
</dbReference>
<evidence type="ECO:0000313" key="1">
    <source>
        <dbReference type="EMBL" id="MBH8572388.1"/>
    </source>
</evidence>
<sequence>MPLQKISEVDTDCCNTIQSNDAKVKEVYIESTDEKIRTVKDIIVDEQGVFRKRRPRNIPLFHSSVKNK</sequence>
<keyword evidence="2" id="KW-1185">Reference proteome</keyword>
<dbReference type="Proteomes" id="UP000662314">
    <property type="component" value="Unassembled WGS sequence"/>
</dbReference>
<name>A0A8J7I1P3_9NOST</name>
<proteinExistence type="predicted"/>
<organism evidence="1 2">
    <name type="scientific">Dendronalium phyllosphericum CENA369</name>
    <dbReference type="NCBI Taxonomy" id="1725256"/>
    <lineage>
        <taxon>Bacteria</taxon>
        <taxon>Bacillati</taxon>
        <taxon>Cyanobacteriota</taxon>
        <taxon>Cyanophyceae</taxon>
        <taxon>Nostocales</taxon>
        <taxon>Nostocaceae</taxon>
        <taxon>Dendronalium</taxon>
        <taxon>Dendronalium phyllosphericum</taxon>
    </lineage>
</organism>
<dbReference type="AlphaFoldDB" id="A0A8J7I1P3"/>
<gene>
    <name evidence="1" type="ORF">I8752_04935</name>
</gene>
<accession>A0A8J7I1P3</accession>
<evidence type="ECO:0000313" key="2">
    <source>
        <dbReference type="Proteomes" id="UP000662314"/>
    </source>
</evidence>
<dbReference type="EMBL" id="JAECZA010000012">
    <property type="protein sequence ID" value="MBH8572388.1"/>
    <property type="molecule type" value="Genomic_DNA"/>
</dbReference>
<comment type="caution">
    <text evidence="1">The sequence shown here is derived from an EMBL/GenBank/DDBJ whole genome shotgun (WGS) entry which is preliminary data.</text>
</comment>